<keyword evidence="7 16" id="KW-0479">Metal-binding</keyword>
<evidence type="ECO:0000313" key="18">
    <source>
        <dbReference type="Proteomes" id="UP000324705"/>
    </source>
</evidence>
<evidence type="ECO:0000256" key="11">
    <source>
        <dbReference type="ARBA" id="ARBA00030592"/>
    </source>
</evidence>
<dbReference type="Gene3D" id="3.40.1190.10">
    <property type="entry name" value="Mur-like, catalytic domain"/>
    <property type="match status" value="1"/>
</dbReference>
<feature type="binding site" evidence="15">
    <location>
        <position position="380"/>
    </location>
    <ligand>
        <name>ATP</name>
        <dbReference type="ChEBI" id="CHEBI:30616"/>
    </ligand>
</feature>
<comment type="similarity">
    <text evidence="2 14">Belongs to the folylpolyglutamate synthase family.</text>
</comment>
<feature type="binding site" evidence="15">
    <location>
        <position position="355"/>
    </location>
    <ligand>
        <name>ATP</name>
        <dbReference type="ChEBI" id="CHEBI:30616"/>
    </ligand>
</feature>
<feature type="binding site" evidence="16">
    <location>
        <position position="138"/>
    </location>
    <ligand>
        <name>Mg(2+)</name>
        <dbReference type="ChEBI" id="CHEBI:18420"/>
        <label>1</label>
    </ligand>
</feature>
<dbReference type="SUPFAM" id="SSF53244">
    <property type="entry name" value="MurD-like peptide ligases, peptide-binding domain"/>
    <property type="match status" value="1"/>
</dbReference>
<dbReference type="PANTHER" id="PTHR11136:SF16">
    <property type="entry name" value="FOLYLPOLYGLUTAMATE SYNTHASE"/>
    <property type="match status" value="1"/>
</dbReference>
<dbReference type="InterPro" id="IPR023600">
    <property type="entry name" value="Folylpolyglutamate_synth_euk"/>
</dbReference>
<dbReference type="InterPro" id="IPR018109">
    <property type="entry name" value="Folylpolyglutamate_synth_CS"/>
</dbReference>
<dbReference type="GO" id="GO:0006730">
    <property type="term" value="P:one-carbon metabolic process"/>
    <property type="evidence" value="ECO:0007669"/>
    <property type="project" value="UniProtKB-KW"/>
</dbReference>
<dbReference type="InterPro" id="IPR036565">
    <property type="entry name" value="Mur-like_cat_sf"/>
</dbReference>
<evidence type="ECO:0000256" key="8">
    <source>
        <dbReference type="ARBA" id="ARBA00022741"/>
    </source>
</evidence>
<dbReference type="SUPFAM" id="SSF53623">
    <property type="entry name" value="MurD-like peptide ligases, catalytic domain"/>
    <property type="match status" value="1"/>
</dbReference>
<dbReference type="GO" id="GO:0046872">
    <property type="term" value="F:metal ion binding"/>
    <property type="evidence" value="ECO:0007669"/>
    <property type="project" value="UniProtKB-KW"/>
</dbReference>
<keyword evidence="6 14" id="KW-0436">Ligase</keyword>
<comment type="function">
    <text evidence="14">Catalyzes conversion of folates to polyglutamate derivatives allowing concentration of folate compounds in the cell and the intracellular retention of these cofactors, which are important substrates for most of the folate-dependent enzymes that are involved in one-carbon transfer reactions involved in purine, pyrimidine and amino acid synthesis.</text>
</comment>
<gene>
    <name evidence="17" type="ORF">TRITD_5Av1G257300</name>
</gene>
<evidence type="ECO:0000256" key="12">
    <source>
        <dbReference type="ARBA" id="ARBA00030876"/>
    </source>
</evidence>
<dbReference type="PROSITE" id="PS01012">
    <property type="entry name" value="FOLYLPOLYGLU_SYNT_2"/>
    <property type="match status" value="1"/>
</dbReference>
<evidence type="ECO:0000256" key="5">
    <source>
        <dbReference type="ARBA" id="ARBA00022563"/>
    </source>
</evidence>
<reference evidence="17 18" key="1">
    <citation type="submission" date="2017-09" db="EMBL/GenBank/DDBJ databases">
        <authorList>
            <consortium name="International Durum Wheat Genome Sequencing Consortium (IDWGSC)"/>
            <person name="Milanesi L."/>
        </authorList>
    </citation>
    <scope>NUCLEOTIDE SEQUENCE [LARGE SCALE GENOMIC DNA]</scope>
    <source>
        <strain evidence="18">cv. Svevo</strain>
    </source>
</reference>
<evidence type="ECO:0000256" key="14">
    <source>
        <dbReference type="PIRNR" id="PIRNR038895"/>
    </source>
</evidence>
<evidence type="ECO:0000313" key="17">
    <source>
        <dbReference type="EMBL" id="VAI26045.1"/>
    </source>
</evidence>
<dbReference type="PANTHER" id="PTHR11136">
    <property type="entry name" value="FOLYLPOLYGLUTAMATE SYNTHASE-RELATED"/>
    <property type="match status" value="1"/>
</dbReference>
<dbReference type="GO" id="GO:0004326">
    <property type="term" value="F:tetrahydrofolylpolyglutamate synthase activity"/>
    <property type="evidence" value="ECO:0007669"/>
    <property type="project" value="UniProtKB-EC"/>
</dbReference>
<comment type="catalytic activity">
    <reaction evidence="13 14">
        <text>(6S)-5,6,7,8-tetrahydrofolyl-(gamma-L-Glu)(n) + L-glutamate + ATP = (6S)-5,6,7,8-tetrahydrofolyl-(gamma-L-Glu)(n+1) + ADP + phosphate + H(+)</text>
        <dbReference type="Rhea" id="RHEA:10580"/>
        <dbReference type="Rhea" id="RHEA-COMP:14738"/>
        <dbReference type="Rhea" id="RHEA-COMP:14740"/>
        <dbReference type="ChEBI" id="CHEBI:15378"/>
        <dbReference type="ChEBI" id="CHEBI:29985"/>
        <dbReference type="ChEBI" id="CHEBI:30616"/>
        <dbReference type="ChEBI" id="CHEBI:43474"/>
        <dbReference type="ChEBI" id="CHEBI:141005"/>
        <dbReference type="ChEBI" id="CHEBI:456216"/>
        <dbReference type="EC" id="6.3.2.17"/>
    </reaction>
</comment>
<proteinExistence type="inferred from homology"/>
<name>A0A9R0WX62_TRITD</name>
<dbReference type="FunFam" id="3.40.1190.10:FF:000008">
    <property type="entry name" value="Folylpolyglutamate synthase"/>
    <property type="match status" value="1"/>
</dbReference>
<keyword evidence="10 16" id="KW-0460">Magnesium</keyword>
<evidence type="ECO:0000256" key="9">
    <source>
        <dbReference type="ARBA" id="ARBA00022840"/>
    </source>
</evidence>
<keyword evidence="8 15" id="KW-0547">Nucleotide-binding</keyword>
<evidence type="ECO:0000256" key="15">
    <source>
        <dbReference type="PIRSR" id="PIRSR038895-1"/>
    </source>
</evidence>
<evidence type="ECO:0000256" key="2">
    <source>
        <dbReference type="ARBA" id="ARBA00008276"/>
    </source>
</evidence>
<dbReference type="GO" id="GO:0005524">
    <property type="term" value="F:ATP binding"/>
    <property type="evidence" value="ECO:0007669"/>
    <property type="project" value="UniProtKB-KW"/>
</dbReference>
<evidence type="ECO:0000256" key="1">
    <source>
        <dbReference type="ARBA" id="ARBA00005150"/>
    </source>
</evidence>
<keyword evidence="18" id="KW-1185">Reference proteome</keyword>
<evidence type="ECO:0000256" key="10">
    <source>
        <dbReference type="ARBA" id="ARBA00022842"/>
    </source>
</evidence>
<dbReference type="InterPro" id="IPR036615">
    <property type="entry name" value="Mur_ligase_C_dom_sf"/>
</dbReference>
<comment type="cofactor">
    <cofactor evidence="14">
        <name>a monovalent cation</name>
        <dbReference type="ChEBI" id="CHEBI:60242"/>
    </cofactor>
    <text evidence="14">A monovalent cation.</text>
</comment>
<dbReference type="EC" id="6.3.2.17" evidence="3 14"/>
<evidence type="ECO:0000256" key="3">
    <source>
        <dbReference type="ARBA" id="ARBA00013025"/>
    </source>
</evidence>
<dbReference type="GO" id="GO:0005739">
    <property type="term" value="C:mitochondrion"/>
    <property type="evidence" value="ECO:0007669"/>
    <property type="project" value="TreeGrafter"/>
</dbReference>
<feature type="binding site" evidence="16">
    <location>
        <position position="235"/>
    </location>
    <ligand>
        <name>Mg(2+)</name>
        <dbReference type="ChEBI" id="CHEBI:18420"/>
        <label>1</label>
    </ligand>
</feature>
<dbReference type="FunFam" id="3.90.190.20:FF:000011">
    <property type="entry name" value="Folylpolyglutamate synthase"/>
    <property type="match status" value="1"/>
</dbReference>
<evidence type="ECO:0000256" key="16">
    <source>
        <dbReference type="PIRSR" id="PIRSR038895-2"/>
    </source>
</evidence>
<feature type="binding site" evidence="16">
    <location>
        <position position="207"/>
    </location>
    <ligand>
        <name>Mg(2+)</name>
        <dbReference type="ChEBI" id="CHEBI:18420"/>
        <label>1</label>
    </ligand>
</feature>
<protein>
    <recommendedName>
        <fullName evidence="4 14">Folylpolyglutamate synthase</fullName>
        <ecNumber evidence="3 14">6.3.2.17</ecNumber>
    </recommendedName>
    <alternativeName>
        <fullName evidence="12 14">Folylpoly-gamma-glutamate synthetase</fullName>
    </alternativeName>
    <alternativeName>
        <fullName evidence="11 14">Tetrahydrofolylpolyglutamate synthase</fullName>
    </alternativeName>
</protein>
<dbReference type="InterPro" id="IPR001645">
    <property type="entry name" value="Folylpolyglutamate_synth"/>
</dbReference>
<organism evidence="17 18">
    <name type="scientific">Triticum turgidum subsp. durum</name>
    <name type="common">Durum wheat</name>
    <name type="synonym">Triticum durum</name>
    <dbReference type="NCBI Taxonomy" id="4567"/>
    <lineage>
        <taxon>Eukaryota</taxon>
        <taxon>Viridiplantae</taxon>
        <taxon>Streptophyta</taxon>
        <taxon>Embryophyta</taxon>
        <taxon>Tracheophyta</taxon>
        <taxon>Spermatophyta</taxon>
        <taxon>Magnoliopsida</taxon>
        <taxon>Liliopsida</taxon>
        <taxon>Poales</taxon>
        <taxon>Poaceae</taxon>
        <taxon>BOP clade</taxon>
        <taxon>Pooideae</taxon>
        <taxon>Triticodae</taxon>
        <taxon>Triticeae</taxon>
        <taxon>Triticinae</taxon>
        <taxon>Triticum</taxon>
    </lineage>
</organism>
<dbReference type="PROSITE" id="PS01011">
    <property type="entry name" value="FOLYLPOLYGLU_SYNT_1"/>
    <property type="match status" value="1"/>
</dbReference>
<keyword evidence="9 15" id="KW-0067">ATP-binding</keyword>
<comment type="pathway">
    <text evidence="1 14">Cofactor biosynthesis; tetrahydrofolylpolyglutamate biosynthesis.</text>
</comment>
<evidence type="ECO:0000256" key="7">
    <source>
        <dbReference type="ARBA" id="ARBA00022723"/>
    </source>
</evidence>
<keyword evidence="5 14" id="KW-0554">One-carbon metabolism</keyword>
<dbReference type="Gene3D" id="3.90.190.20">
    <property type="entry name" value="Mur ligase, C-terminal domain"/>
    <property type="match status" value="1"/>
</dbReference>
<dbReference type="Gramene" id="TRITD5Av1G257300.4">
    <property type="protein sequence ID" value="TRITD5Av1G257300.4"/>
    <property type="gene ID" value="TRITD5Av1G257300"/>
</dbReference>
<sequence>MPHPPLAAAATLRRRLLLSSPLACFSSPRTRRIFSRAMESSSTTAAAAQHAGGVAEREYEEVLGRLSSLITQKVRADTGNRGNQWDLMGRYLQILELEEPIARMKVVHVAGTKGKGSTCTFTESILRSCGFRTGLFTSPHLMDVRERFRLDGVDISEEKFLKYFWCCWNKLKEKTDDDIPMPAYFRFMALLAFKIFSAEQVDVALLEVGLGGKFDATNVVKSPVVCGISSLGYDHMEILGNTLGEIAGEKAGIFKKGVPAYTAPQPEEAMVALKRRASELGISLQVVDPLKPHQLKDQHLGLQGEHQYENAGLAVALASTWLEKQGHVDRMPLNHTDPLPDQFIRGLSSASLQGRAQIVPDSQVNSEEKDQDSSLVFYLDGAHSPESMEICAKWFSHATKEQSQTCSKSRKILLFNCMSVRDPMRLLPHLVDTATQNGVHFDLALFVPNQSQHNKLGSKASAPAGPEQIDLSWQLSLQAVWEKLLHDDNKGSSELGCLQALVICVMK</sequence>
<dbReference type="EMBL" id="LT934119">
    <property type="protein sequence ID" value="VAI26045.1"/>
    <property type="molecule type" value="Genomic_DNA"/>
</dbReference>
<dbReference type="GO" id="GO:0005829">
    <property type="term" value="C:cytosol"/>
    <property type="evidence" value="ECO:0007669"/>
    <property type="project" value="TreeGrafter"/>
</dbReference>
<dbReference type="Proteomes" id="UP000324705">
    <property type="component" value="Chromosome 5A"/>
</dbReference>
<evidence type="ECO:0000256" key="4">
    <source>
        <dbReference type="ARBA" id="ARBA00018660"/>
    </source>
</evidence>
<evidence type="ECO:0000256" key="13">
    <source>
        <dbReference type="ARBA" id="ARBA00047493"/>
    </source>
</evidence>
<dbReference type="PIRSF" id="PIRSF038895">
    <property type="entry name" value="FPGS"/>
    <property type="match status" value="1"/>
</dbReference>
<accession>A0A9R0WX62</accession>
<evidence type="ECO:0000256" key="6">
    <source>
        <dbReference type="ARBA" id="ARBA00022598"/>
    </source>
</evidence>
<dbReference type="NCBIfam" id="TIGR01499">
    <property type="entry name" value="folC"/>
    <property type="match status" value="1"/>
</dbReference>
<dbReference type="AlphaFoldDB" id="A0A9R0WX62"/>